<reference evidence="2 3" key="1">
    <citation type="submission" date="2019-07" db="EMBL/GenBank/DDBJ databases">
        <title>Lentzea xizangensis sp. nov., isolated from Qinghai-Tibetan Plateau Soils.</title>
        <authorList>
            <person name="Huang J."/>
        </authorList>
    </citation>
    <scope>NUCLEOTIDE SEQUENCE [LARGE SCALE GENOMIC DNA]</scope>
    <source>
        <strain evidence="2 3">FXJ1.1311</strain>
    </source>
</reference>
<evidence type="ECO:0000259" key="1">
    <source>
        <dbReference type="Pfam" id="PF03551"/>
    </source>
</evidence>
<dbReference type="InterPro" id="IPR036388">
    <property type="entry name" value="WH-like_DNA-bd_sf"/>
</dbReference>
<accession>A0A563EMM6</accession>
<proteinExistence type="predicted"/>
<evidence type="ECO:0000313" key="3">
    <source>
        <dbReference type="Proteomes" id="UP000316639"/>
    </source>
</evidence>
<feature type="domain" description="Transcription regulator PadR N-terminal" evidence="1">
    <location>
        <begin position="8"/>
        <end position="84"/>
    </location>
</feature>
<evidence type="ECO:0000313" key="2">
    <source>
        <dbReference type="EMBL" id="TWP48459.1"/>
    </source>
</evidence>
<sequence length="178" mass="19953">MSATRLFILGALARRGPMHGHQIRRAAQEDRTELWADVKPGSLYGALHRMAADGVIEAVRTEREGNLPQRTVYAITDGGRVEMSALRHAMLRDTRLRPDPVDLALAYTDDMPRDEVRALVQGRRAAIAAELDSWQHIREGADPYLVGLERIAFDHTLMRLAAELAWHDRLLEELGAQG</sequence>
<dbReference type="AlphaFoldDB" id="A0A563EMM6"/>
<dbReference type="OrthoDB" id="8443918at2"/>
<dbReference type="EMBL" id="VOBR01000020">
    <property type="protein sequence ID" value="TWP48459.1"/>
    <property type="molecule type" value="Genomic_DNA"/>
</dbReference>
<organism evidence="2 3">
    <name type="scientific">Lentzea tibetensis</name>
    <dbReference type="NCBI Taxonomy" id="2591470"/>
    <lineage>
        <taxon>Bacteria</taxon>
        <taxon>Bacillati</taxon>
        <taxon>Actinomycetota</taxon>
        <taxon>Actinomycetes</taxon>
        <taxon>Pseudonocardiales</taxon>
        <taxon>Pseudonocardiaceae</taxon>
        <taxon>Lentzea</taxon>
    </lineage>
</organism>
<dbReference type="InterPro" id="IPR005149">
    <property type="entry name" value="Tscrpt_reg_PadR_N"/>
</dbReference>
<dbReference type="PANTHER" id="PTHR43252">
    <property type="entry name" value="TRANSCRIPTIONAL REGULATOR YQJI"/>
    <property type="match status" value="1"/>
</dbReference>
<dbReference type="RefSeq" id="WP_146356197.1">
    <property type="nucleotide sequence ID" value="NZ_VOBR01000020.1"/>
</dbReference>
<gene>
    <name evidence="2" type="ORF">FKR81_28115</name>
</gene>
<dbReference type="InterPro" id="IPR036390">
    <property type="entry name" value="WH_DNA-bd_sf"/>
</dbReference>
<dbReference type="PANTHER" id="PTHR43252:SF7">
    <property type="entry name" value="TRANSCRIPTIONAL REGULATOR YQJI"/>
    <property type="match status" value="1"/>
</dbReference>
<dbReference type="SUPFAM" id="SSF46785">
    <property type="entry name" value="Winged helix' DNA-binding domain"/>
    <property type="match status" value="1"/>
</dbReference>
<comment type="caution">
    <text evidence="2">The sequence shown here is derived from an EMBL/GenBank/DDBJ whole genome shotgun (WGS) entry which is preliminary data.</text>
</comment>
<dbReference type="Proteomes" id="UP000316639">
    <property type="component" value="Unassembled WGS sequence"/>
</dbReference>
<dbReference type="Pfam" id="PF03551">
    <property type="entry name" value="PadR"/>
    <property type="match status" value="1"/>
</dbReference>
<protein>
    <submittedName>
        <fullName evidence="2">Helix-turn-helix transcriptional regulator</fullName>
    </submittedName>
</protein>
<dbReference type="Gene3D" id="1.10.10.10">
    <property type="entry name" value="Winged helix-like DNA-binding domain superfamily/Winged helix DNA-binding domain"/>
    <property type="match status" value="1"/>
</dbReference>
<keyword evidence="3" id="KW-1185">Reference proteome</keyword>
<name>A0A563EMM6_9PSEU</name>